<evidence type="ECO:0000256" key="12">
    <source>
        <dbReference type="ARBA" id="ARBA00022842"/>
    </source>
</evidence>
<evidence type="ECO:0000256" key="13">
    <source>
        <dbReference type="ARBA" id="ARBA00022989"/>
    </source>
</evidence>
<evidence type="ECO:0000256" key="16">
    <source>
        <dbReference type="ARBA" id="ARBA00023180"/>
    </source>
</evidence>
<keyword evidence="16" id="KW-0325">Glycoprotein</keyword>
<feature type="region of interest" description="Disordered" evidence="24">
    <location>
        <begin position="596"/>
        <end position="615"/>
    </location>
</feature>
<keyword evidence="8" id="KW-0479">Metal-binding</keyword>
<dbReference type="GO" id="GO:0006171">
    <property type="term" value="P:cAMP biosynthetic process"/>
    <property type="evidence" value="ECO:0007669"/>
    <property type="project" value="UniProtKB-KW"/>
</dbReference>
<protein>
    <recommendedName>
        <fullName evidence="19">Adenylate cyclase type 9</fullName>
        <ecNumber evidence="5">4.6.1.1</ecNumber>
    </recommendedName>
    <alternativeName>
        <fullName evidence="22">ATP pyrophosphate-lyase 9</fullName>
    </alternativeName>
    <alternativeName>
        <fullName evidence="20">Adenylate cyclase type IX</fullName>
    </alternativeName>
    <alternativeName>
        <fullName evidence="21">Adenylyl cyclase 9</fullName>
    </alternativeName>
</protein>
<feature type="region of interest" description="Disordered" evidence="24">
    <location>
        <begin position="716"/>
        <end position="767"/>
    </location>
</feature>
<keyword evidence="14" id="KW-0115">cAMP biosynthesis</keyword>
<dbReference type="EMBL" id="OU900101">
    <property type="protein sequence ID" value="CAG9864460.1"/>
    <property type="molecule type" value="Genomic_DNA"/>
</dbReference>
<evidence type="ECO:0000256" key="4">
    <source>
        <dbReference type="ARBA" id="ARBA00004651"/>
    </source>
</evidence>
<feature type="transmembrane region" description="Helical" evidence="25">
    <location>
        <begin position="126"/>
        <end position="147"/>
    </location>
</feature>
<evidence type="ECO:0000256" key="11">
    <source>
        <dbReference type="ARBA" id="ARBA00022840"/>
    </source>
</evidence>
<gene>
    <name evidence="27" type="ORF">PHYEVI_LOCUS10715</name>
</gene>
<evidence type="ECO:0000256" key="9">
    <source>
        <dbReference type="ARBA" id="ARBA00022737"/>
    </source>
</evidence>
<keyword evidence="6" id="KW-1003">Cell membrane</keyword>
<dbReference type="InterPro" id="IPR018297">
    <property type="entry name" value="A/G_cyclase_CS"/>
</dbReference>
<feature type="domain" description="Guanylate cyclase" evidence="26">
    <location>
        <begin position="335"/>
        <end position="462"/>
    </location>
</feature>
<dbReference type="GO" id="GO:0005524">
    <property type="term" value="F:ATP binding"/>
    <property type="evidence" value="ECO:0007669"/>
    <property type="project" value="UniProtKB-KW"/>
</dbReference>
<dbReference type="PROSITE" id="PS00452">
    <property type="entry name" value="GUANYLATE_CYCLASE_1"/>
    <property type="match status" value="1"/>
</dbReference>
<evidence type="ECO:0000256" key="6">
    <source>
        <dbReference type="ARBA" id="ARBA00022475"/>
    </source>
</evidence>
<dbReference type="FunFam" id="3.30.70.1230:FF:000014">
    <property type="entry name" value="adenylate cyclase type 9"/>
    <property type="match status" value="1"/>
</dbReference>
<evidence type="ECO:0000256" key="25">
    <source>
        <dbReference type="SAM" id="Phobius"/>
    </source>
</evidence>
<comment type="cofactor">
    <cofactor evidence="3">
        <name>Mg(2+)</name>
        <dbReference type="ChEBI" id="CHEBI:18420"/>
    </cofactor>
</comment>
<evidence type="ECO:0000256" key="20">
    <source>
        <dbReference type="ARBA" id="ARBA00081225"/>
    </source>
</evidence>
<dbReference type="PANTHER" id="PTHR45627">
    <property type="entry name" value="ADENYLATE CYCLASE TYPE 1"/>
    <property type="match status" value="1"/>
</dbReference>
<evidence type="ECO:0000256" key="10">
    <source>
        <dbReference type="ARBA" id="ARBA00022741"/>
    </source>
</evidence>
<dbReference type="Proteomes" id="UP001153712">
    <property type="component" value="Chromosome 8"/>
</dbReference>
<keyword evidence="11" id="KW-0067">ATP-binding</keyword>
<organism evidence="27 28">
    <name type="scientific">Phyllotreta striolata</name>
    <name type="common">Striped flea beetle</name>
    <name type="synonym">Crioceris striolata</name>
    <dbReference type="NCBI Taxonomy" id="444603"/>
    <lineage>
        <taxon>Eukaryota</taxon>
        <taxon>Metazoa</taxon>
        <taxon>Ecdysozoa</taxon>
        <taxon>Arthropoda</taxon>
        <taxon>Hexapoda</taxon>
        <taxon>Insecta</taxon>
        <taxon>Pterygota</taxon>
        <taxon>Neoptera</taxon>
        <taxon>Endopterygota</taxon>
        <taxon>Coleoptera</taxon>
        <taxon>Polyphaga</taxon>
        <taxon>Cucujiformia</taxon>
        <taxon>Chrysomeloidea</taxon>
        <taxon>Chrysomelidae</taxon>
        <taxon>Galerucinae</taxon>
        <taxon>Alticini</taxon>
        <taxon>Phyllotreta</taxon>
    </lineage>
</organism>
<feature type="region of interest" description="Disordered" evidence="24">
    <location>
        <begin position="782"/>
        <end position="803"/>
    </location>
</feature>
<keyword evidence="28" id="KW-1185">Reference proteome</keyword>
<dbReference type="FunFam" id="3.30.70.1230:FF:000008">
    <property type="entry name" value="Adenylate cyclase type 9"/>
    <property type="match status" value="1"/>
</dbReference>
<evidence type="ECO:0000256" key="8">
    <source>
        <dbReference type="ARBA" id="ARBA00022723"/>
    </source>
</evidence>
<evidence type="ECO:0000313" key="27">
    <source>
        <dbReference type="EMBL" id="CAG9864460.1"/>
    </source>
</evidence>
<evidence type="ECO:0000256" key="5">
    <source>
        <dbReference type="ARBA" id="ARBA00012201"/>
    </source>
</evidence>
<feature type="transmembrane region" description="Helical" evidence="25">
    <location>
        <begin position="238"/>
        <end position="257"/>
    </location>
</feature>
<evidence type="ECO:0000256" key="22">
    <source>
        <dbReference type="ARBA" id="ARBA00081427"/>
    </source>
</evidence>
<feature type="transmembrane region" description="Helical" evidence="25">
    <location>
        <begin position="1025"/>
        <end position="1042"/>
    </location>
</feature>
<dbReference type="Gene3D" id="3.30.70.1230">
    <property type="entry name" value="Nucleotide cyclase"/>
    <property type="match status" value="2"/>
</dbReference>
<dbReference type="SMART" id="SM00044">
    <property type="entry name" value="CYCc"/>
    <property type="match status" value="2"/>
</dbReference>
<dbReference type="SUPFAM" id="SSF55073">
    <property type="entry name" value="Nucleotide cyclase"/>
    <property type="match status" value="2"/>
</dbReference>
<reference evidence="27" key="1">
    <citation type="submission" date="2022-01" db="EMBL/GenBank/DDBJ databases">
        <authorList>
            <person name="King R."/>
        </authorList>
    </citation>
    <scope>NUCLEOTIDE SEQUENCE</scope>
</reference>
<dbReference type="Pfam" id="PF00211">
    <property type="entry name" value="Guanylate_cyc"/>
    <property type="match status" value="2"/>
</dbReference>
<dbReference type="EC" id="4.6.1.1" evidence="5"/>
<feature type="transmembrane region" description="Helical" evidence="25">
    <location>
        <begin position="159"/>
        <end position="178"/>
    </location>
</feature>
<accession>A0A9N9TWZ6</accession>
<feature type="transmembrane region" description="Helical" evidence="25">
    <location>
        <begin position="926"/>
        <end position="947"/>
    </location>
</feature>
<feature type="domain" description="Guanylate cyclase" evidence="26">
    <location>
        <begin position="1155"/>
        <end position="1295"/>
    </location>
</feature>
<keyword evidence="7 25" id="KW-0812">Transmembrane</keyword>
<dbReference type="CDD" id="cd07302">
    <property type="entry name" value="CHD"/>
    <property type="match status" value="2"/>
</dbReference>
<dbReference type="PANTHER" id="PTHR45627:SF8">
    <property type="entry name" value="ADENYLATE CYCLASE TYPE 9"/>
    <property type="match status" value="1"/>
</dbReference>
<dbReference type="GO" id="GO:0007189">
    <property type="term" value="P:adenylate cyclase-activating G protein-coupled receptor signaling pathway"/>
    <property type="evidence" value="ECO:0007669"/>
    <property type="project" value="TreeGrafter"/>
</dbReference>
<evidence type="ECO:0000256" key="23">
    <source>
        <dbReference type="RuleBase" id="RU000405"/>
    </source>
</evidence>
<feature type="region of interest" description="Disordered" evidence="24">
    <location>
        <begin position="1"/>
        <end position="31"/>
    </location>
</feature>
<feature type="transmembrane region" description="Helical" evidence="25">
    <location>
        <begin position="97"/>
        <end position="120"/>
    </location>
</feature>
<keyword evidence="13 25" id="KW-1133">Transmembrane helix</keyword>
<keyword evidence="9" id="KW-0677">Repeat</keyword>
<evidence type="ECO:0000256" key="2">
    <source>
        <dbReference type="ARBA" id="ARBA00001936"/>
    </source>
</evidence>
<feature type="compositionally biased region" description="Acidic residues" evidence="24">
    <location>
        <begin position="20"/>
        <end position="31"/>
    </location>
</feature>
<dbReference type="PROSITE" id="PS50125">
    <property type="entry name" value="GUANYLATE_CYCLASE_2"/>
    <property type="match status" value="2"/>
</dbReference>
<evidence type="ECO:0000256" key="3">
    <source>
        <dbReference type="ARBA" id="ARBA00001946"/>
    </source>
</evidence>
<name>A0A9N9TWZ6_PHYSR</name>
<evidence type="ECO:0000256" key="14">
    <source>
        <dbReference type="ARBA" id="ARBA00022998"/>
    </source>
</evidence>
<comment type="subcellular location">
    <subcellularLocation>
        <location evidence="4">Cell membrane</location>
        <topology evidence="4">Multi-pass membrane protein</topology>
    </subcellularLocation>
</comment>
<evidence type="ECO:0000256" key="1">
    <source>
        <dbReference type="ARBA" id="ARBA00001593"/>
    </source>
</evidence>
<keyword evidence="18 23" id="KW-0456">Lyase</keyword>
<feature type="transmembrane region" description="Helical" evidence="25">
    <location>
        <begin position="953"/>
        <end position="972"/>
    </location>
</feature>
<evidence type="ECO:0000259" key="26">
    <source>
        <dbReference type="PROSITE" id="PS50125"/>
    </source>
</evidence>
<keyword evidence="12" id="KW-0460">Magnesium</keyword>
<keyword evidence="10" id="KW-0547">Nucleotide-binding</keyword>
<evidence type="ECO:0000256" key="21">
    <source>
        <dbReference type="ARBA" id="ARBA00081232"/>
    </source>
</evidence>
<dbReference type="OrthoDB" id="10035433at2759"/>
<evidence type="ECO:0000256" key="7">
    <source>
        <dbReference type="ARBA" id="ARBA00022692"/>
    </source>
</evidence>
<evidence type="ECO:0000256" key="19">
    <source>
        <dbReference type="ARBA" id="ARBA00070496"/>
    </source>
</evidence>
<comment type="similarity">
    <text evidence="23">Belongs to the adenylyl cyclase class-4/guanylyl cyclase family.</text>
</comment>
<evidence type="ECO:0000256" key="24">
    <source>
        <dbReference type="SAM" id="MobiDB-lite"/>
    </source>
</evidence>
<keyword evidence="17" id="KW-0464">Manganese</keyword>
<feature type="compositionally biased region" description="Basic and acidic residues" evidence="24">
    <location>
        <begin position="1"/>
        <end position="10"/>
    </location>
</feature>
<comment type="cofactor">
    <cofactor evidence="2">
        <name>Mn(2+)</name>
        <dbReference type="ChEBI" id="CHEBI:29035"/>
    </cofactor>
</comment>
<dbReference type="InterPro" id="IPR001054">
    <property type="entry name" value="A/G_cyclase"/>
</dbReference>
<dbReference type="GO" id="GO:0005886">
    <property type="term" value="C:plasma membrane"/>
    <property type="evidence" value="ECO:0007669"/>
    <property type="project" value="UniProtKB-SubCell"/>
</dbReference>
<comment type="catalytic activity">
    <reaction evidence="1">
        <text>ATP = 3',5'-cyclic AMP + diphosphate</text>
        <dbReference type="Rhea" id="RHEA:15389"/>
        <dbReference type="ChEBI" id="CHEBI:30616"/>
        <dbReference type="ChEBI" id="CHEBI:33019"/>
        <dbReference type="ChEBI" id="CHEBI:58165"/>
        <dbReference type="EC" id="4.6.1.1"/>
    </reaction>
</comment>
<evidence type="ECO:0000313" key="28">
    <source>
        <dbReference type="Proteomes" id="UP001153712"/>
    </source>
</evidence>
<dbReference type="InterPro" id="IPR029787">
    <property type="entry name" value="Nucleotide_cyclase"/>
</dbReference>
<feature type="transmembrane region" description="Helical" evidence="25">
    <location>
        <begin position="992"/>
        <end position="1013"/>
    </location>
</feature>
<proteinExistence type="inferred from homology"/>
<dbReference type="GO" id="GO:0004016">
    <property type="term" value="F:adenylate cyclase activity"/>
    <property type="evidence" value="ECO:0007669"/>
    <property type="project" value="UniProtKB-EC"/>
</dbReference>
<sequence>MSRKERDRTDSSSYIKSDIQDDNPSDAVEDENAQLSLDPKLQMYLARVSEESGCWGKYFPIPFERAAQRSWWDPTFDSEILEEQFKKSSNKRNKIKFRFALIYLIVISSTWLAYFLVVGLSGNERHWRVVCGLILVLILCLTLSLFFTHTKMFDVNMTALTSTMSVLLTIISLVFVIVAQPVPVGHFALCIQMLFLLYTLVPLKLYASFLLGIFYSTAYELVVNATRSNRDDAHDVGVAVLSHFAIHLIGFHICLMNNVRSRNTFMKVGQSLLVRRQLELEKRLKENMIHSLMPKSVADWLKKEDVKNRRQSSDSTNDIRSLFRPFNMDNMENVSILFADIVGFTKMSSNKSAEELVDILNNLFQRFDSLCKAHNCEKISTLGDCYYCVSGCPDARADHALCCVEMGLGMIGAIEQFDREKDESVNMRVGIHTGKVLCGIVGTRRFKFDVWSNDVTLANKMESTGKPGAVHVSEKTAGFLRDSYWLEDGEDVMGLKTYFILGRKSDKTPSYSGSFRAEGRQKYANSLQLFVSPPTNASPSPTSRPRVLSCDTSGNYIKPQQRQSQHLLSPDVCKIKASSLPSILDLESDDAICANPNNDSSLTDDVKTPTSTASSGKYAGRLKNWKIPKFIRKLSDQKQELEVDVFTVSPLSSTEDGYQQVPTIIEATINGNNKRTELDELKDNNIDVKSYISQSRSDIGQYDYALNGEFVRSGSYRSQTGRPVDCPYLHRTGSSRSRRGRSPMFDNLEPTERARSATVSVGNLHRPKRSFEMAGRLSSVAGLEENANQSRKDSGIRSNSRRSSIQQIDAVLTNSEMLHRVSGYYTSSQFSINRTPQAPRKFGPFFDKHGASIQILRKQSDRQLIKCVQDNSKSKSSYFIKPPLSKLSLFFKDDEMERLYRQNVHHIMTKDEQDIMTLANSKFNTYLDVAVSMLVFLIVSLGGGLLYGVNAVWLGSFFALLLLQTVGVALCVKRVVRWFDGACWCFIRFYRWNIFGALLVSLPLISVTVNFVSNRQYSPSDVNRFSYLFFVGLVHFCNFTQLNCWMKNTLASVGSAALALAIVFDADDGAIASHSKAEMALNALVLLMLIWLLTREFEVGYRLSFHANFVANRDKNKVQNLKNQADYLIYNIVPEHVAEQLKKDAKYSENFKNVAIIFASIVNFNEMYDESYEGGREYLRVLNELIGDFDELLDRPEFHSVEKIKTIGSTFMAASGLNSQKRRTQQDPNEHLYALMDFAIEMQRVVDDFNRDLLGFDLELRIGYNFGDVTAAVIGNTKLYYDIWGDAVNVASRMDSTGAKGRIQVGEHSLAVLKEKYEFEMRGSVYVKGKDDMNVYFLKRKKPRPFLEVPDAAL</sequence>
<keyword evidence="15 25" id="KW-0472">Membrane</keyword>
<evidence type="ECO:0000256" key="15">
    <source>
        <dbReference type="ARBA" id="ARBA00023136"/>
    </source>
</evidence>
<dbReference type="GO" id="GO:0035556">
    <property type="term" value="P:intracellular signal transduction"/>
    <property type="evidence" value="ECO:0007669"/>
    <property type="project" value="InterPro"/>
</dbReference>
<evidence type="ECO:0000256" key="18">
    <source>
        <dbReference type="ARBA" id="ARBA00023239"/>
    </source>
</evidence>
<evidence type="ECO:0000256" key="17">
    <source>
        <dbReference type="ARBA" id="ARBA00023211"/>
    </source>
</evidence>
<dbReference type="GO" id="GO:0046872">
    <property type="term" value="F:metal ion binding"/>
    <property type="evidence" value="ECO:0007669"/>
    <property type="project" value="UniProtKB-KW"/>
</dbReference>